<name>A0ABM9NSF9_9FLAO</name>
<accession>A0ABM9NSF9</accession>
<proteinExistence type="predicted"/>
<gene>
    <name evidence="1" type="ORF">T190607A01A_10495</name>
</gene>
<keyword evidence="2" id="KW-1185">Reference proteome</keyword>
<dbReference type="EMBL" id="CAXIXY010000003">
    <property type="protein sequence ID" value="CAL2077222.1"/>
    <property type="molecule type" value="Genomic_DNA"/>
</dbReference>
<organism evidence="1 2">
    <name type="scientific">Tenacibaculum platacis</name>
    <dbReference type="NCBI Taxonomy" id="3137852"/>
    <lineage>
        <taxon>Bacteria</taxon>
        <taxon>Pseudomonadati</taxon>
        <taxon>Bacteroidota</taxon>
        <taxon>Flavobacteriia</taxon>
        <taxon>Flavobacteriales</taxon>
        <taxon>Flavobacteriaceae</taxon>
        <taxon>Tenacibaculum</taxon>
    </lineage>
</organism>
<protein>
    <submittedName>
        <fullName evidence="1">Uncharacterized protein</fullName>
    </submittedName>
</protein>
<reference evidence="1 2" key="1">
    <citation type="submission" date="2024-05" db="EMBL/GenBank/DDBJ databases">
        <authorList>
            <person name="Duchaud E."/>
        </authorList>
    </citation>
    <scope>NUCLEOTIDE SEQUENCE [LARGE SCALE GENOMIC DNA]</scope>
    <source>
        <strain evidence="1">Ena-SAMPLE-TAB-13-05-2024-13:56:06:370-140302</strain>
    </source>
</reference>
<evidence type="ECO:0000313" key="1">
    <source>
        <dbReference type="EMBL" id="CAL2077222.1"/>
    </source>
</evidence>
<dbReference type="Proteomes" id="UP001497416">
    <property type="component" value="Unassembled WGS sequence"/>
</dbReference>
<comment type="caution">
    <text evidence="1">The sequence shown here is derived from an EMBL/GenBank/DDBJ whole genome shotgun (WGS) entry which is preliminary data.</text>
</comment>
<evidence type="ECO:0000313" key="2">
    <source>
        <dbReference type="Proteomes" id="UP001497416"/>
    </source>
</evidence>
<sequence length="33" mass="3565">MGKLLLNKIGLITKRALNILAESGRAASYALKH</sequence>